<dbReference type="Proteomes" id="UP001597337">
    <property type="component" value="Unassembled WGS sequence"/>
</dbReference>
<evidence type="ECO:0000313" key="4">
    <source>
        <dbReference type="EMBL" id="MFD2110999.1"/>
    </source>
</evidence>
<evidence type="ECO:0000313" key="5">
    <source>
        <dbReference type="Proteomes" id="UP001597337"/>
    </source>
</evidence>
<dbReference type="InterPro" id="IPR005346">
    <property type="entry name" value="RnfH"/>
</dbReference>
<comment type="similarity">
    <text evidence="1 2">Belongs to the UPF0125 (RnfH) family.</text>
</comment>
<dbReference type="Pfam" id="PF03658">
    <property type="entry name" value="Ub-RnfH"/>
    <property type="match status" value="1"/>
</dbReference>
<keyword evidence="5" id="KW-1185">Reference proteome</keyword>
<evidence type="ECO:0000256" key="2">
    <source>
        <dbReference type="HAMAP-Rule" id="MF_00460"/>
    </source>
</evidence>
<feature type="region of interest" description="Disordered" evidence="3">
    <location>
        <begin position="83"/>
        <end position="103"/>
    </location>
</feature>
<comment type="caution">
    <text evidence="4">The sequence shown here is derived from an EMBL/GenBank/DDBJ whole genome shotgun (WGS) entry which is preliminary data.</text>
</comment>
<dbReference type="RefSeq" id="WP_386023544.1">
    <property type="nucleotide sequence ID" value="NZ_JBHUHX010000007.1"/>
</dbReference>
<dbReference type="Gene3D" id="3.10.20.280">
    <property type="entry name" value="RnfH-like"/>
    <property type="match status" value="1"/>
</dbReference>
<feature type="compositionally biased region" description="Low complexity" evidence="3">
    <location>
        <begin position="91"/>
        <end position="103"/>
    </location>
</feature>
<proteinExistence type="inferred from homology"/>
<dbReference type="EMBL" id="JBHUHX010000007">
    <property type="protein sequence ID" value="MFD2110999.1"/>
    <property type="molecule type" value="Genomic_DNA"/>
</dbReference>
<accession>A0ABW4Y5S2</accession>
<evidence type="ECO:0000256" key="1">
    <source>
        <dbReference type="ARBA" id="ARBA00010645"/>
    </source>
</evidence>
<dbReference type="InterPro" id="IPR016155">
    <property type="entry name" value="Mopterin_synth/thiamin_S_b"/>
</dbReference>
<organism evidence="4 5">
    <name type="scientific">Thiorhodococcus fuscus</name>
    <dbReference type="NCBI Taxonomy" id="527200"/>
    <lineage>
        <taxon>Bacteria</taxon>
        <taxon>Pseudomonadati</taxon>
        <taxon>Pseudomonadota</taxon>
        <taxon>Gammaproteobacteria</taxon>
        <taxon>Chromatiales</taxon>
        <taxon>Chromatiaceae</taxon>
        <taxon>Thiorhodococcus</taxon>
    </lineage>
</organism>
<name>A0ABW4Y5S2_9GAMM</name>
<dbReference type="InterPro" id="IPR037021">
    <property type="entry name" value="RnfH_sf"/>
</dbReference>
<dbReference type="NCBIfam" id="NF002490">
    <property type="entry name" value="PRK01777.1"/>
    <property type="match status" value="1"/>
</dbReference>
<sequence>MSDYLQISVAYVGASEQFQRDLEVRVGTSVEESIEQSGVLARFPEIDLGVNKIGIFGKLAKLNQVPQDGDRIEIYRPLIADPKAARKQRAADTTGTGKTTATA</sequence>
<evidence type="ECO:0000256" key="3">
    <source>
        <dbReference type="SAM" id="MobiDB-lite"/>
    </source>
</evidence>
<dbReference type="HAMAP" id="MF_00460">
    <property type="entry name" value="UPF0125_RnfH"/>
    <property type="match status" value="1"/>
</dbReference>
<protein>
    <recommendedName>
        <fullName evidence="2">UPF0125 protein ACFSJC_03985</fullName>
    </recommendedName>
</protein>
<dbReference type="SUPFAM" id="SSF54285">
    <property type="entry name" value="MoaD/ThiS"/>
    <property type="match status" value="1"/>
</dbReference>
<dbReference type="PANTHER" id="PTHR37483:SF1">
    <property type="entry name" value="UPF0125 PROTEIN RATB"/>
    <property type="match status" value="1"/>
</dbReference>
<dbReference type="PANTHER" id="PTHR37483">
    <property type="entry name" value="UPF0125 PROTEIN RATB"/>
    <property type="match status" value="1"/>
</dbReference>
<gene>
    <name evidence="4" type="ORF">ACFSJC_03985</name>
</gene>
<reference evidence="5" key="1">
    <citation type="journal article" date="2019" name="Int. J. Syst. Evol. Microbiol.">
        <title>The Global Catalogue of Microorganisms (GCM) 10K type strain sequencing project: providing services to taxonomists for standard genome sequencing and annotation.</title>
        <authorList>
            <consortium name="The Broad Institute Genomics Platform"/>
            <consortium name="The Broad Institute Genome Sequencing Center for Infectious Disease"/>
            <person name="Wu L."/>
            <person name="Ma J."/>
        </authorList>
    </citation>
    <scope>NUCLEOTIDE SEQUENCE [LARGE SCALE GENOMIC DNA]</scope>
    <source>
        <strain evidence="5">KACC 12597</strain>
    </source>
</reference>